<dbReference type="GO" id="GO:1990281">
    <property type="term" value="C:efflux pump complex"/>
    <property type="evidence" value="ECO:0007669"/>
    <property type="project" value="TreeGrafter"/>
</dbReference>
<name>A0A239PXV8_9PROT</name>
<dbReference type="InterPro" id="IPR010130">
    <property type="entry name" value="T1SS_OMP_TolC"/>
</dbReference>
<sequence length="454" mass="47748">MNAKASGARAMGGAAVLALGAIFIPGGAGAQSLEEALALAYRANPTIRAERARLRATQELKAQARAGALPQISAQGSYSRIDETQTINQAAFGGTGAAARTFKLDTLSGQVTAEQPVFTGFRNLNAIRQAKARIRAGGAQLAATEQAVLRAVATAYFDVLRDRVVYDASRNQVEVLLRQLDETQARFRVGEVTRTDVSQAEARLARARADLASAQAQLAVSRASFAELVGQAPGELEDDPETPDLPESLDAAKALARSYAPAVVAAREQAEASRRQVAIARGALLPSVSLTASYQYAEEPSTFVLDDEQFVYGARASVPIFQGGLNHSRVREARALADSAREAVVEAERRAEAAVAAAWERLVAARIAIAAAEKQVAANRLALDGVRREAQLGTRTTLDVLDAEQELRDAVVALAGARRDERAAAFALLEAAGILTLDANGADAAAVVPADGDE</sequence>
<evidence type="ECO:0000256" key="5">
    <source>
        <dbReference type="ARBA" id="ARBA00022692"/>
    </source>
</evidence>
<gene>
    <name evidence="9" type="ORF">SAMN06297382_2378</name>
</gene>
<evidence type="ECO:0000256" key="3">
    <source>
        <dbReference type="ARBA" id="ARBA00022448"/>
    </source>
</evidence>
<feature type="coiled-coil region" evidence="8">
    <location>
        <begin position="330"/>
        <end position="357"/>
    </location>
</feature>
<comment type="similarity">
    <text evidence="2">Belongs to the outer membrane factor (OMF) (TC 1.B.17) family.</text>
</comment>
<dbReference type="AlphaFoldDB" id="A0A239PXV8"/>
<dbReference type="SUPFAM" id="SSF56954">
    <property type="entry name" value="Outer membrane efflux proteins (OEP)"/>
    <property type="match status" value="1"/>
</dbReference>
<protein>
    <submittedName>
        <fullName evidence="9">Outer membrane protein</fullName>
    </submittedName>
</protein>
<keyword evidence="7" id="KW-0998">Cell outer membrane</keyword>
<dbReference type="NCBIfam" id="TIGR01844">
    <property type="entry name" value="type_I_sec_TolC"/>
    <property type="match status" value="1"/>
</dbReference>
<evidence type="ECO:0000256" key="7">
    <source>
        <dbReference type="ARBA" id="ARBA00023237"/>
    </source>
</evidence>
<keyword evidence="5" id="KW-0812">Transmembrane</keyword>
<comment type="subcellular location">
    <subcellularLocation>
        <location evidence="1">Cell outer membrane</location>
    </subcellularLocation>
</comment>
<evidence type="ECO:0000256" key="4">
    <source>
        <dbReference type="ARBA" id="ARBA00022452"/>
    </source>
</evidence>
<dbReference type="EMBL" id="FZQA01000006">
    <property type="protein sequence ID" value="SNT74792.1"/>
    <property type="molecule type" value="Genomic_DNA"/>
</dbReference>
<dbReference type="InterPro" id="IPR003423">
    <property type="entry name" value="OMP_efflux"/>
</dbReference>
<evidence type="ECO:0000256" key="2">
    <source>
        <dbReference type="ARBA" id="ARBA00007613"/>
    </source>
</evidence>
<proteinExistence type="inferred from homology"/>
<keyword evidence="3" id="KW-0813">Transport</keyword>
<evidence type="ECO:0000256" key="1">
    <source>
        <dbReference type="ARBA" id="ARBA00004442"/>
    </source>
</evidence>
<dbReference type="PANTHER" id="PTHR30026">
    <property type="entry name" value="OUTER MEMBRANE PROTEIN TOLC"/>
    <property type="match status" value="1"/>
</dbReference>
<dbReference type="Proteomes" id="UP000198346">
    <property type="component" value="Unassembled WGS sequence"/>
</dbReference>
<reference evidence="9 10" key="1">
    <citation type="submission" date="2017-07" db="EMBL/GenBank/DDBJ databases">
        <authorList>
            <person name="Sun Z.S."/>
            <person name="Albrecht U."/>
            <person name="Echele G."/>
            <person name="Lee C.C."/>
        </authorList>
    </citation>
    <scope>NUCLEOTIDE SEQUENCE [LARGE SCALE GENOMIC DNA]</scope>
    <source>
        <strain evidence="9 10">CGMCC 1.12710</strain>
    </source>
</reference>
<evidence type="ECO:0000313" key="9">
    <source>
        <dbReference type="EMBL" id="SNT74792.1"/>
    </source>
</evidence>
<keyword evidence="10" id="KW-1185">Reference proteome</keyword>
<dbReference type="GO" id="GO:0009279">
    <property type="term" value="C:cell outer membrane"/>
    <property type="evidence" value="ECO:0007669"/>
    <property type="project" value="UniProtKB-SubCell"/>
</dbReference>
<evidence type="ECO:0000256" key="6">
    <source>
        <dbReference type="ARBA" id="ARBA00023136"/>
    </source>
</evidence>
<dbReference type="GO" id="GO:0015562">
    <property type="term" value="F:efflux transmembrane transporter activity"/>
    <property type="evidence" value="ECO:0007669"/>
    <property type="project" value="InterPro"/>
</dbReference>
<dbReference type="PANTHER" id="PTHR30026:SF22">
    <property type="entry name" value="OUTER MEMBRANE EFFLUX PROTEIN"/>
    <property type="match status" value="1"/>
</dbReference>
<dbReference type="Gene3D" id="1.20.1600.10">
    <property type="entry name" value="Outer membrane efflux proteins (OEP)"/>
    <property type="match status" value="1"/>
</dbReference>
<accession>A0A239PXV8</accession>
<dbReference type="GO" id="GO:0015288">
    <property type="term" value="F:porin activity"/>
    <property type="evidence" value="ECO:0007669"/>
    <property type="project" value="TreeGrafter"/>
</dbReference>
<keyword evidence="8" id="KW-0175">Coiled coil</keyword>
<organism evidence="9 10">
    <name type="scientific">Amphiplicatus metriothermophilus</name>
    <dbReference type="NCBI Taxonomy" id="1519374"/>
    <lineage>
        <taxon>Bacteria</taxon>
        <taxon>Pseudomonadati</taxon>
        <taxon>Pseudomonadota</taxon>
        <taxon>Alphaproteobacteria</taxon>
        <taxon>Parvularculales</taxon>
        <taxon>Parvularculaceae</taxon>
        <taxon>Amphiplicatus</taxon>
    </lineage>
</organism>
<keyword evidence="4" id="KW-1134">Transmembrane beta strand</keyword>
<evidence type="ECO:0000256" key="8">
    <source>
        <dbReference type="SAM" id="Coils"/>
    </source>
</evidence>
<dbReference type="InterPro" id="IPR051906">
    <property type="entry name" value="TolC-like"/>
</dbReference>
<dbReference type="Pfam" id="PF02321">
    <property type="entry name" value="OEP"/>
    <property type="match status" value="2"/>
</dbReference>
<dbReference type="RefSeq" id="WP_159462488.1">
    <property type="nucleotide sequence ID" value="NZ_FZQA01000006.1"/>
</dbReference>
<evidence type="ECO:0000313" key="10">
    <source>
        <dbReference type="Proteomes" id="UP000198346"/>
    </source>
</evidence>
<feature type="coiled-coil region" evidence="8">
    <location>
        <begin position="166"/>
        <end position="217"/>
    </location>
</feature>
<keyword evidence="6" id="KW-0472">Membrane</keyword>
<dbReference type="OrthoDB" id="9789368at2"/>